<dbReference type="EC" id="5.4.4.2" evidence="3"/>
<evidence type="ECO:0000256" key="5">
    <source>
        <dbReference type="ARBA" id="ARBA00041564"/>
    </source>
</evidence>
<dbReference type="Pfam" id="PF00425">
    <property type="entry name" value="Chorismate_bind"/>
    <property type="match status" value="1"/>
</dbReference>
<evidence type="ECO:0000256" key="2">
    <source>
        <dbReference type="ARBA" id="ARBA00005297"/>
    </source>
</evidence>
<dbReference type="InterPro" id="IPR015890">
    <property type="entry name" value="Chorismate_C"/>
</dbReference>
<dbReference type="SUPFAM" id="SSF56322">
    <property type="entry name" value="ADC synthase"/>
    <property type="match status" value="1"/>
</dbReference>
<dbReference type="HOGENOM" id="CLU_006493_8_4_5"/>
<dbReference type="PANTHER" id="PTHR42839:SF2">
    <property type="entry name" value="ISOCHORISMATE SYNTHASE ENTC"/>
    <property type="match status" value="1"/>
</dbReference>
<keyword evidence="7" id="KW-0614">Plasmid</keyword>
<dbReference type="AlphaFoldDB" id="G7ZCG0"/>
<organism evidence="7 8">
    <name type="scientific">Azospirillum lipoferum (strain 4B)</name>
    <dbReference type="NCBI Taxonomy" id="862719"/>
    <lineage>
        <taxon>Bacteria</taxon>
        <taxon>Pseudomonadati</taxon>
        <taxon>Pseudomonadota</taxon>
        <taxon>Alphaproteobacteria</taxon>
        <taxon>Rhodospirillales</taxon>
        <taxon>Azospirillaceae</taxon>
        <taxon>Azospirillum</taxon>
    </lineage>
</organism>
<dbReference type="Proteomes" id="UP000005667">
    <property type="component" value="Plasmid AZO_p2"/>
</dbReference>
<dbReference type="InterPro" id="IPR004561">
    <property type="entry name" value="IsoChor_synthase"/>
</dbReference>
<dbReference type="NCBIfam" id="NF005459">
    <property type="entry name" value="PRK07054.1"/>
    <property type="match status" value="1"/>
</dbReference>
<feature type="domain" description="Chorismate-utilising enzyme C-terminal" evidence="6">
    <location>
        <begin position="199"/>
        <end position="451"/>
    </location>
</feature>
<evidence type="ECO:0000259" key="6">
    <source>
        <dbReference type="Pfam" id="PF00425"/>
    </source>
</evidence>
<dbReference type="RefSeq" id="WP_014188759.1">
    <property type="nucleotide sequence ID" value="NC_016586.1"/>
</dbReference>
<accession>G7ZCG0</accession>
<gene>
    <name evidence="7" type="primary">pchA</name>
    <name evidence="7" type="ordered locus">AZOLI_p20165</name>
</gene>
<dbReference type="OrthoDB" id="9806579at2"/>
<keyword evidence="4 7" id="KW-0413">Isomerase</keyword>
<dbReference type="Gene3D" id="3.60.120.10">
    <property type="entry name" value="Anthranilate synthase"/>
    <property type="match status" value="1"/>
</dbReference>
<dbReference type="PANTHER" id="PTHR42839">
    <property type="entry name" value="ISOCHORISMATE SYNTHASE ENTC"/>
    <property type="match status" value="1"/>
</dbReference>
<dbReference type="InterPro" id="IPR005801">
    <property type="entry name" value="ADC_synthase"/>
</dbReference>
<proteinExistence type="inferred from homology"/>
<reference evidence="8" key="1">
    <citation type="journal article" date="2011" name="PLoS Genet.">
        <title>Azospirillum genomes reveal transition of bacteria from aquatic to terrestrial environments.</title>
        <authorList>
            <person name="Wisniewski-Dye F."/>
            <person name="Borziak K."/>
            <person name="Khalsa-Moyers G."/>
            <person name="Alexandre G."/>
            <person name="Sukharnikov L.O."/>
            <person name="Wuichet K."/>
            <person name="Hurst G.B."/>
            <person name="McDonald W.H."/>
            <person name="Robertson J.S."/>
            <person name="Barbe V."/>
            <person name="Calteau A."/>
            <person name="Rouy Z."/>
            <person name="Mangenot S."/>
            <person name="Prigent-Combaret C."/>
            <person name="Normand P."/>
            <person name="Boyer M."/>
            <person name="Siguier P."/>
            <person name="Dessaux Y."/>
            <person name="Elmerich C."/>
            <person name="Condemine G."/>
            <person name="Krishnen G."/>
            <person name="Kennedy I."/>
            <person name="Paterson A.H."/>
            <person name="Gonzalez V."/>
            <person name="Mavingui P."/>
            <person name="Zhulin I.B."/>
        </authorList>
    </citation>
    <scope>NUCLEOTIDE SEQUENCE [LARGE SCALE GENOMIC DNA]</scope>
    <source>
        <strain evidence="8">4B</strain>
    </source>
</reference>
<evidence type="ECO:0000313" key="7">
    <source>
        <dbReference type="EMBL" id="CBS89339.1"/>
    </source>
</evidence>
<dbReference type="EMBL" id="FQ311870">
    <property type="protein sequence ID" value="CBS89339.1"/>
    <property type="molecule type" value="Genomic_DNA"/>
</dbReference>
<protein>
    <recommendedName>
        <fullName evidence="3">isochorismate synthase</fullName>
        <ecNumber evidence="3">5.4.4.2</ecNumber>
    </recommendedName>
    <alternativeName>
        <fullName evidence="5">Isochorismate mutase</fullName>
    </alternativeName>
</protein>
<keyword evidence="8" id="KW-1185">Reference proteome</keyword>
<dbReference type="KEGG" id="ali:AZOLI_p20165"/>
<name>G7ZCG0_AZOL4</name>
<dbReference type="NCBIfam" id="TIGR00543">
    <property type="entry name" value="isochor_syn"/>
    <property type="match status" value="1"/>
</dbReference>
<evidence type="ECO:0000256" key="1">
    <source>
        <dbReference type="ARBA" id="ARBA00000799"/>
    </source>
</evidence>
<dbReference type="GO" id="GO:0008909">
    <property type="term" value="F:isochorismate synthase activity"/>
    <property type="evidence" value="ECO:0007669"/>
    <property type="project" value="UniProtKB-EC"/>
</dbReference>
<geneLocation type="plasmid" evidence="7 8">
    <name>AZO_p2</name>
</geneLocation>
<sequence length="483" mass="52739">MLSDFLAIRLREALQGARRQAERHGETVLATASAPVEPSAFDLPSLFASRPKRLPAFLWLGTGDHGMVGLDVAWEAVAQGEERFSAIAAAWRRTAKNAVVSGEEGPVALGGFRFDPRRPTSELWRGFPDAVLSVPRFVLRLRHGRGQVIVSDAVDHATDIEARFTALLDAWSRLRELNRNPDSTESAMPELRERPGDRPAWTALVDRAVATIGRGELEKVVVARTVDMTFSAPVPTGSVLDRLRDANPKASVFAFERHGACFAGATPETLLTMENHAFQTMALAGSIGRGADPDEDGRAGERLLGSAKDRREHRLVVETLRRALEPFCTEIHTDAAPTLHKLPRVQHLMTRFGGRVRGGTSLIELVGRLHPTPAVGGVSLETALDFLRRHEDLDRGWYASPVGWIDTDGNGEFMVALRSALIDGRRATLFAGCGLVAGSEPDSEYRETLLKFVTMADALGLRELAVRAVPAPRTQTGTRPRPL</sequence>
<comment type="similarity">
    <text evidence="2">Belongs to the isochorismate synthase family.</text>
</comment>
<evidence type="ECO:0000256" key="3">
    <source>
        <dbReference type="ARBA" id="ARBA00012824"/>
    </source>
</evidence>
<comment type="catalytic activity">
    <reaction evidence="1">
        <text>chorismate = isochorismate</text>
        <dbReference type="Rhea" id="RHEA:18985"/>
        <dbReference type="ChEBI" id="CHEBI:29748"/>
        <dbReference type="ChEBI" id="CHEBI:29780"/>
        <dbReference type="EC" id="5.4.4.2"/>
    </reaction>
</comment>
<evidence type="ECO:0000313" key="8">
    <source>
        <dbReference type="Proteomes" id="UP000005667"/>
    </source>
</evidence>
<evidence type="ECO:0000256" key="4">
    <source>
        <dbReference type="ARBA" id="ARBA00023235"/>
    </source>
</evidence>